<dbReference type="Proteomes" id="UP000188235">
    <property type="component" value="Chromosome"/>
</dbReference>
<dbReference type="KEGG" id="tfa:BW733_15390"/>
<dbReference type="AlphaFoldDB" id="A0A1Q2D0Z7"/>
<sequence length="169" mass="18744">MGNRERRSDWEAMNAAEAVRAFRDQDQALAQAKWARVAAQMGEPAMLSSLFIPEPEQWGLRGDPHAWAALKEHLSTTAIPSDAAETNRLLRAAFKAVVGADLDDPETPETVFRDEFAHGGTTSGHVHLPTWRTRLIPLLLTRARDHARDQARTKMADLAALQNELGLTE</sequence>
<reference evidence="1 2" key="1">
    <citation type="journal article" date="2008" name="Int. J. Syst. Evol. Microbiol.">
        <title>Tessaracoccus flavescens sp. nov., isolated from marine sediment.</title>
        <authorList>
            <person name="Lee D.W."/>
            <person name="Lee S.D."/>
        </authorList>
    </citation>
    <scope>NUCLEOTIDE SEQUENCE [LARGE SCALE GENOMIC DNA]</scope>
    <source>
        <strain evidence="1 2">SST-39T</strain>
    </source>
</reference>
<evidence type="ECO:0000313" key="2">
    <source>
        <dbReference type="Proteomes" id="UP000188235"/>
    </source>
</evidence>
<proteinExistence type="predicted"/>
<gene>
    <name evidence="1" type="ORF">BW733_15390</name>
</gene>
<dbReference type="RefSeq" id="WP_077351792.1">
    <property type="nucleotide sequence ID" value="NZ_CP019607.1"/>
</dbReference>
<accession>A0A1Q2D0Z7</accession>
<keyword evidence="2" id="KW-1185">Reference proteome</keyword>
<name>A0A1Q2D0Z7_9ACTN</name>
<protein>
    <submittedName>
        <fullName evidence="1">Uncharacterized protein</fullName>
    </submittedName>
</protein>
<dbReference type="OrthoDB" id="6194521at2"/>
<dbReference type="EMBL" id="CP019607">
    <property type="protein sequence ID" value="AQP51998.1"/>
    <property type="molecule type" value="Genomic_DNA"/>
</dbReference>
<evidence type="ECO:0000313" key="1">
    <source>
        <dbReference type="EMBL" id="AQP51998.1"/>
    </source>
</evidence>
<organism evidence="1 2">
    <name type="scientific">Tessaracoccus flavescens</name>
    <dbReference type="NCBI Taxonomy" id="399497"/>
    <lineage>
        <taxon>Bacteria</taxon>
        <taxon>Bacillati</taxon>
        <taxon>Actinomycetota</taxon>
        <taxon>Actinomycetes</taxon>
        <taxon>Propionibacteriales</taxon>
        <taxon>Propionibacteriaceae</taxon>
        <taxon>Tessaracoccus</taxon>
    </lineage>
</organism>